<evidence type="ECO:0000256" key="7">
    <source>
        <dbReference type="SAM" id="MobiDB-lite"/>
    </source>
</evidence>
<dbReference type="SUPFAM" id="SSF48350">
    <property type="entry name" value="GTPase activation domain, GAP"/>
    <property type="match status" value="1"/>
</dbReference>
<dbReference type="InterPro" id="IPR036028">
    <property type="entry name" value="SH3-like_dom_sf"/>
</dbReference>
<dbReference type="Gene3D" id="1.20.1270.60">
    <property type="entry name" value="Arfaptin homology (AH) domain/BAR domain"/>
    <property type="match status" value="1"/>
</dbReference>
<protein>
    <submittedName>
        <fullName evidence="11">Rho GTPase activating protein 10</fullName>
    </submittedName>
</protein>
<evidence type="ECO:0000256" key="5">
    <source>
        <dbReference type="ARBA" id="ARBA00023136"/>
    </source>
</evidence>
<dbReference type="GO" id="GO:0043066">
    <property type="term" value="P:negative regulation of apoptotic process"/>
    <property type="evidence" value="ECO:0007669"/>
    <property type="project" value="TreeGrafter"/>
</dbReference>
<dbReference type="FunFam" id="1.20.1270.60:FF:000001">
    <property type="entry name" value="Rho GTPase-activating protein 26"/>
    <property type="match status" value="1"/>
</dbReference>
<dbReference type="SUPFAM" id="SSF50729">
    <property type="entry name" value="PH domain-like"/>
    <property type="match status" value="1"/>
</dbReference>
<keyword evidence="4" id="KW-0967">Endosome</keyword>
<evidence type="ECO:0000313" key="12">
    <source>
        <dbReference type="Proteomes" id="UP000694567"/>
    </source>
</evidence>
<dbReference type="FunFam" id="2.30.30.40:FF:000055">
    <property type="entry name" value="rho GTPase-activating protein 26 isoform X1"/>
    <property type="match status" value="1"/>
</dbReference>
<evidence type="ECO:0000256" key="3">
    <source>
        <dbReference type="ARBA" id="ARBA00022468"/>
    </source>
</evidence>
<reference evidence="11" key="2">
    <citation type="submission" date="2025-09" db="UniProtKB">
        <authorList>
            <consortium name="Ensembl"/>
        </authorList>
    </citation>
    <scope>IDENTIFICATION</scope>
</reference>
<dbReference type="PANTHER" id="PTHR12552">
    <property type="entry name" value="OLIGOPHRENIN 1"/>
    <property type="match status" value="1"/>
</dbReference>
<dbReference type="Proteomes" id="UP000694567">
    <property type="component" value="Unplaced"/>
</dbReference>
<dbReference type="InterPro" id="IPR000198">
    <property type="entry name" value="RhoGAP_dom"/>
</dbReference>
<keyword evidence="12" id="KW-1185">Reference proteome</keyword>
<feature type="compositionally biased region" description="Basic and acidic residues" evidence="7">
    <location>
        <begin position="606"/>
        <end position="616"/>
    </location>
</feature>
<name>A0A8C0FQI4_BUBBB</name>
<feature type="compositionally biased region" description="Low complexity" evidence="7">
    <location>
        <begin position="623"/>
        <end position="638"/>
    </location>
</feature>
<dbReference type="Pfam" id="PF00169">
    <property type="entry name" value="PH"/>
    <property type="match status" value="1"/>
</dbReference>
<feature type="domain" description="PH" evidence="9">
    <location>
        <begin position="265"/>
        <end position="372"/>
    </location>
</feature>
<dbReference type="GO" id="GO:0005829">
    <property type="term" value="C:cytosol"/>
    <property type="evidence" value="ECO:0007669"/>
    <property type="project" value="TreeGrafter"/>
</dbReference>
<evidence type="ECO:0000313" key="11">
    <source>
        <dbReference type="Ensembl" id="ENSBOBP00000022876.1"/>
    </source>
</evidence>
<dbReference type="AlphaFoldDB" id="A0A8C0FQI4"/>
<feature type="region of interest" description="Disordered" evidence="7">
    <location>
        <begin position="606"/>
        <end position="641"/>
    </location>
</feature>
<dbReference type="GO" id="GO:0005096">
    <property type="term" value="F:GTPase activator activity"/>
    <property type="evidence" value="ECO:0007669"/>
    <property type="project" value="UniProtKB-KW"/>
</dbReference>
<evidence type="ECO:0000259" key="8">
    <source>
        <dbReference type="PROSITE" id="PS50002"/>
    </source>
</evidence>
<dbReference type="InterPro" id="IPR047225">
    <property type="entry name" value="PH_GRAF"/>
</dbReference>
<dbReference type="GO" id="GO:0007010">
    <property type="term" value="P:cytoskeleton organization"/>
    <property type="evidence" value="ECO:0007669"/>
    <property type="project" value="TreeGrafter"/>
</dbReference>
<dbReference type="FunFam" id="2.30.29.30:FF:000157">
    <property type="entry name" value="Putative rho GTPase-activating protein 10"/>
    <property type="match status" value="1"/>
</dbReference>
<dbReference type="Gene3D" id="1.10.555.10">
    <property type="entry name" value="Rho GTPase activation protein"/>
    <property type="match status" value="1"/>
</dbReference>
<dbReference type="SUPFAM" id="SSF103657">
    <property type="entry name" value="BAR/IMD domain-like"/>
    <property type="match status" value="1"/>
</dbReference>
<dbReference type="Pfam" id="PF14604">
    <property type="entry name" value="SH3_9"/>
    <property type="match status" value="1"/>
</dbReference>
<accession>A0A8C0FQI4</accession>
<evidence type="ECO:0000256" key="4">
    <source>
        <dbReference type="ARBA" id="ARBA00022753"/>
    </source>
</evidence>
<dbReference type="PROSITE" id="PS50238">
    <property type="entry name" value="RHOGAP"/>
    <property type="match status" value="1"/>
</dbReference>
<dbReference type="InterPro" id="IPR047234">
    <property type="entry name" value="GRAF_fam"/>
</dbReference>
<dbReference type="CDD" id="cd01249">
    <property type="entry name" value="BAR-PH_GRAF_family"/>
    <property type="match status" value="1"/>
</dbReference>
<feature type="domain" description="SH3" evidence="8">
    <location>
        <begin position="661"/>
        <end position="719"/>
    </location>
</feature>
<feature type="region of interest" description="Disordered" evidence="7">
    <location>
        <begin position="568"/>
        <end position="588"/>
    </location>
</feature>
<dbReference type="Pfam" id="PF16746">
    <property type="entry name" value="BAR_3"/>
    <property type="match status" value="1"/>
</dbReference>
<feature type="domain" description="Rho-GAP" evidence="10">
    <location>
        <begin position="397"/>
        <end position="557"/>
    </location>
</feature>
<sequence>MGLQPLEFSDCYLDSPWFRERVRAHEAELERTNKFIKELLKDGKNLIAATKNLSAAQRKFAHSLRDFKFEFIGDAETDDERCIDASLHEFSNFLKNLEEQREILALSVTETLIKPLERFRKEQLGAVKEEKKKFDKETEKNYSLLEKHLNLSAKKKELQLQEADNQVEQNRKHFYELSLEYVCKLQEIQERKKFECVEPVLSFFQGLFTFYHQGYELAKDFNHYKMTLQINIQNTRNRFEGTRSEVEELMNKIRRNPQEHKRANHFTMEGYLYVQEKRPAPFGSSWVKHYCTYRKETKKFTMIPFEHRSGGKVGDEELFILTYCTKRNIDTTDRRFCFDLEASDRPGVPVTMQAFSEEDRKLWMEALDGKEAELYLLRTFKKFHSLKNAIVYFLRGAQLDKIGFTVIKKCISAVETRGINDQGLYRVVGVSSKVQRLLSLLMVSCLESLPEPLMTYELHGEFIIPAKSGSPESRVNAVHFLVHKLPEKNKEMLEILVKHLANVSKHAKRNLMTVANLGVVFGPTLMRPQEETVAAIMDLKFQNIVVEILIENHEKIFKTLPDATLPEPISMSVSPPNAPPRQSRRQGQRIKRPLAVYNLCLELDDADSHSSPREDTPTGSMDSLSSQSPTPAFSSSPPGLLDGNHLITDSGDLAGWTTSLVALRKARAVYPCEAEHSSELSFQIGAIFEDVQFSREPGWLEGTLNGKRGLIPQNYVQFL</sequence>
<evidence type="ECO:0000259" key="10">
    <source>
        <dbReference type="PROSITE" id="PS50238"/>
    </source>
</evidence>
<comment type="subcellular location">
    <subcellularLocation>
        <location evidence="1">Endosome membrane</location>
    </subcellularLocation>
</comment>
<dbReference type="GO" id="GO:0010008">
    <property type="term" value="C:endosome membrane"/>
    <property type="evidence" value="ECO:0007669"/>
    <property type="project" value="UniProtKB-SubCell"/>
</dbReference>
<evidence type="ECO:0000256" key="1">
    <source>
        <dbReference type="ARBA" id="ARBA00004608"/>
    </source>
</evidence>
<dbReference type="Gene3D" id="2.30.30.40">
    <property type="entry name" value="SH3 Domains"/>
    <property type="match status" value="1"/>
</dbReference>
<dbReference type="SMART" id="SM00326">
    <property type="entry name" value="SH3"/>
    <property type="match status" value="1"/>
</dbReference>
<dbReference type="InterPro" id="IPR001849">
    <property type="entry name" value="PH_domain"/>
</dbReference>
<dbReference type="PROSITE" id="PS50002">
    <property type="entry name" value="SH3"/>
    <property type="match status" value="1"/>
</dbReference>
<dbReference type="PROSITE" id="PS50003">
    <property type="entry name" value="PH_DOMAIN"/>
    <property type="match status" value="1"/>
</dbReference>
<dbReference type="InterPro" id="IPR001452">
    <property type="entry name" value="SH3_domain"/>
</dbReference>
<dbReference type="SUPFAM" id="SSF50044">
    <property type="entry name" value="SH3-domain"/>
    <property type="match status" value="1"/>
</dbReference>
<dbReference type="InterPro" id="IPR008936">
    <property type="entry name" value="Rho_GTPase_activation_prot"/>
</dbReference>
<dbReference type="InterPro" id="IPR011993">
    <property type="entry name" value="PH-like_dom_sf"/>
</dbReference>
<evidence type="ECO:0000256" key="6">
    <source>
        <dbReference type="PROSITE-ProRule" id="PRU00192"/>
    </source>
</evidence>
<dbReference type="SMART" id="SM00233">
    <property type="entry name" value="PH"/>
    <property type="match status" value="1"/>
</dbReference>
<proteinExistence type="predicted"/>
<keyword evidence="2 6" id="KW-0728">SH3 domain</keyword>
<dbReference type="Ensembl" id="ENSBOBT00000023386.1">
    <property type="protein sequence ID" value="ENSBOBP00000022876.1"/>
    <property type="gene ID" value="ENSBOBG00000013708.1"/>
</dbReference>
<organism evidence="11 12">
    <name type="scientific">Bubo bubo</name>
    <name type="common">Eurasian eagle-owl</name>
    <name type="synonym">Strix bubo</name>
    <dbReference type="NCBI Taxonomy" id="30461"/>
    <lineage>
        <taxon>Eukaryota</taxon>
        <taxon>Metazoa</taxon>
        <taxon>Chordata</taxon>
        <taxon>Craniata</taxon>
        <taxon>Vertebrata</taxon>
        <taxon>Euteleostomi</taxon>
        <taxon>Archelosauria</taxon>
        <taxon>Archosauria</taxon>
        <taxon>Dinosauria</taxon>
        <taxon>Saurischia</taxon>
        <taxon>Theropoda</taxon>
        <taxon>Coelurosauria</taxon>
        <taxon>Aves</taxon>
        <taxon>Neognathae</taxon>
        <taxon>Neoaves</taxon>
        <taxon>Telluraves</taxon>
        <taxon>Strigiformes</taxon>
        <taxon>Strigidae</taxon>
        <taxon>Bubo</taxon>
    </lineage>
</organism>
<dbReference type="Gene3D" id="2.30.29.30">
    <property type="entry name" value="Pleckstrin-homology domain (PH domain)/Phosphotyrosine-binding domain (PTB)"/>
    <property type="match status" value="1"/>
</dbReference>
<reference evidence="11" key="1">
    <citation type="submission" date="2025-08" db="UniProtKB">
        <authorList>
            <consortium name="Ensembl"/>
        </authorList>
    </citation>
    <scope>IDENTIFICATION</scope>
</reference>
<evidence type="ECO:0000259" key="9">
    <source>
        <dbReference type="PROSITE" id="PS50003"/>
    </source>
</evidence>
<dbReference type="Pfam" id="PF00620">
    <property type="entry name" value="RhoGAP"/>
    <property type="match status" value="1"/>
</dbReference>
<dbReference type="InterPro" id="IPR027267">
    <property type="entry name" value="AH/BAR_dom_sf"/>
</dbReference>
<keyword evidence="3" id="KW-0343">GTPase activation</keyword>
<dbReference type="PANTHER" id="PTHR12552:SF5">
    <property type="entry name" value="RHO GTPASE-ACTIVATING PROTEIN 10"/>
    <property type="match status" value="1"/>
</dbReference>
<dbReference type="InterPro" id="IPR004148">
    <property type="entry name" value="BAR_dom"/>
</dbReference>
<keyword evidence="5" id="KW-0472">Membrane</keyword>
<evidence type="ECO:0000256" key="2">
    <source>
        <dbReference type="ARBA" id="ARBA00022443"/>
    </source>
</evidence>
<dbReference type="SMART" id="SM00324">
    <property type="entry name" value="RhoGAP"/>
    <property type="match status" value="1"/>
</dbReference>
<dbReference type="GO" id="GO:0007165">
    <property type="term" value="P:signal transduction"/>
    <property type="evidence" value="ECO:0007669"/>
    <property type="project" value="InterPro"/>
</dbReference>